<dbReference type="EMBL" id="JAVDYD010000001">
    <property type="protein sequence ID" value="MDR7336637.1"/>
    <property type="molecule type" value="Genomic_DNA"/>
</dbReference>
<dbReference type="EMBL" id="JAPZVQ010000017">
    <property type="protein sequence ID" value="MDA1387597.1"/>
    <property type="molecule type" value="Genomic_DNA"/>
</dbReference>
<name>A0A9X3PMM5_9ACTN</name>
<comment type="caution">
    <text evidence="1">The sequence shown here is derived from an EMBL/GenBank/DDBJ whole genome shotgun (WGS) entry which is preliminary data.</text>
</comment>
<dbReference type="RefSeq" id="WP_270124102.1">
    <property type="nucleotide sequence ID" value="NZ_BAAAOM010000002.1"/>
</dbReference>
<evidence type="ECO:0000313" key="1">
    <source>
        <dbReference type="EMBL" id="MDA1387597.1"/>
    </source>
</evidence>
<evidence type="ECO:0000313" key="3">
    <source>
        <dbReference type="Proteomes" id="UP001145799"/>
    </source>
</evidence>
<evidence type="ECO:0000313" key="2">
    <source>
        <dbReference type="EMBL" id="MDR7336637.1"/>
    </source>
</evidence>
<dbReference type="Proteomes" id="UP001145799">
    <property type="component" value="Unassembled WGS sequence"/>
</dbReference>
<reference evidence="2 4" key="2">
    <citation type="submission" date="2023-07" db="EMBL/GenBank/DDBJ databases">
        <title>Sequencing the genomes of 1000 actinobacteria strains.</title>
        <authorList>
            <person name="Klenk H.-P."/>
        </authorList>
    </citation>
    <scope>NUCLEOTIDE SEQUENCE [LARGE SCALE GENOMIC DNA]</scope>
    <source>
        <strain evidence="2 4">DSM 44724</strain>
    </source>
</reference>
<evidence type="ECO:0000313" key="4">
    <source>
        <dbReference type="Proteomes" id="UP001183604"/>
    </source>
</evidence>
<protein>
    <submittedName>
        <fullName evidence="1">Uncharacterized protein</fullName>
    </submittedName>
</protein>
<accession>A0A9X3PMM5</accession>
<keyword evidence="4" id="KW-1185">Reference proteome</keyword>
<reference evidence="1" key="1">
    <citation type="submission" date="2022-12" db="EMBL/GenBank/DDBJ databases">
        <title>Gycomyces niveus sp.nov., a novel actinomycete isolated from soil in Shouguang.</title>
        <authorList>
            <person name="Yang X."/>
        </authorList>
    </citation>
    <scope>NUCLEOTIDE SEQUENCE</scope>
    <source>
        <strain evidence="1">DSM 44724</strain>
    </source>
</reference>
<proteinExistence type="predicted"/>
<gene>
    <name evidence="2" type="ORF">J2S69_000356</name>
    <name evidence="1" type="ORF">O2L01_21565</name>
</gene>
<sequence length="55" mass="5407">MALRANARLTGGLITLTLPRACGEQGAVSSPEADVPPVPLQPGGSTLVLVPSAVG</sequence>
<dbReference type="Proteomes" id="UP001183604">
    <property type="component" value="Unassembled WGS sequence"/>
</dbReference>
<organism evidence="1 3">
    <name type="scientific">Glycomyces lechevalierae</name>
    <dbReference type="NCBI Taxonomy" id="256034"/>
    <lineage>
        <taxon>Bacteria</taxon>
        <taxon>Bacillati</taxon>
        <taxon>Actinomycetota</taxon>
        <taxon>Actinomycetes</taxon>
        <taxon>Glycomycetales</taxon>
        <taxon>Glycomycetaceae</taxon>
        <taxon>Glycomyces</taxon>
    </lineage>
</organism>
<dbReference type="AlphaFoldDB" id="A0A9X3PMM5"/>